<evidence type="ECO:0000259" key="1">
    <source>
        <dbReference type="Pfam" id="PF13966"/>
    </source>
</evidence>
<gene>
    <name evidence="2" type="ORF">CFP56_012459</name>
</gene>
<protein>
    <recommendedName>
        <fullName evidence="1">Reverse transcriptase zinc-binding domain-containing protein</fullName>
    </recommendedName>
</protein>
<feature type="domain" description="Reverse transcriptase zinc-binding" evidence="1">
    <location>
        <begin position="3"/>
        <end position="49"/>
    </location>
</feature>
<evidence type="ECO:0000313" key="3">
    <source>
        <dbReference type="Proteomes" id="UP000237347"/>
    </source>
</evidence>
<sequence>MLCCHYSIPVRSVLVARGLNLPTFSPLCNAPLESIEHVMRDCPFTRWFWNSFPSPMQSNLFYG</sequence>
<comment type="caution">
    <text evidence="2">The sequence shown here is derived from an EMBL/GenBank/DDBJ whole genome shotgun (WGS) entry which is preliminary data.</text>
</comment>
<reference evidence="2 3" key="1">
    <citation type="journal article" date="2018" name="Sci. Data">
        <title>The draft genome sequence of cork oak.</title>
        <authorList>
            <person name="Ramos A.M."/>
            <person name="Usie A."/>
            <person name="Barbosa P."/>
            <person name="Barros P.M."/>
            <person name="Capote T."/>
            <person name="Chaves I."/>
            <person name="Simoes F."/>
            <person name="Abreu I."/>
            <person name="Carrasquinho I."/>
            <person name="Faro C."/>
            <person name="Guimaraes J.B."/>
            <person name="Mendonca D."/>
            <person name="Nobrega F."/>
            <person name="Rodrigues L."/>
            <person name="Saibo N.J.M."/>
            <person name="Varela M.C."/>
            <person name="Egas C."/>
            <person name="Matos J."/>
            <person name="Miguel C.M."/>
            <person name="Oliveira M.M."/>
            <person name="Ricardo C.P."/>
            <person name="Goncalves S."/>
        </authorList>
    </citation>
    <scope>NUCLEOTIDE SEQUENCE [LARGE SCALE GENOMIC DNA]</scope>
    <source>
        <strain evidence="3">cv. HL8</strain>
    </source>
</reference>
<keyword evidence="3" id="KW-1185">Reference proteome</keyword>
<organism evidence="2 3">
    <name type="scientific">Quercus suber</name>
    <name type="common">Cork oak</name>
    <dbReference type="NCBI Taxonomy" id="58331"/>
    <lineage>
        <taxon>Eukaryota</taxon>
        <taxon>Viridiplantae</taxon>
        <taxon>Streptophyta</taxon>
        <taxon>Embryophyta</taxon>
        <taxon>Tracheophyta</taxon>
        <taxon>Spermatophyta</taxon>
        <taxon>Magnoliopsida</taxon>
        <taxon>eudicotyledons</taxon>
        <taxon>Gunneridae</taxon>
        <taxon>Pentapetalae</taxon>
        <taxon>rosids</taxon>
        <taxon>fabids</taxon>
        <taxon>Fagales</taxon>
        <taxon>Fagaceae</taxon>
        <taxon>Quercus</taxon>
    </lineage>
</organism>
<proteinExistence type="predicted"/>
<dbReference type="AlphaFoldDB" id="A0AAW0KXV2"/>
<dbReference type="Proteomes" id="UP000237347">
    <property type="component" value="Unassembled WGS sequence"/>
</dbReference>
<dbReference type="EMBL" id="PKMF04000202">
    <property type="protein sequence ID" value="KAK7843488.1"/>
    <property type="molecule type" value="Genomic_DNA"/>
</dbReference>
<dbReference type="InterPro" id="IPR026960">
    <property type="entry name" value="RVT-Znf"/>
</dbReference>
<name>A0AAW0KXV2_QUESU</name>
<evidence type="ECO:0000313" key="2">
    <source>
        <dbReference type="EMBL" id="KAK7843488.1"/>
    </source>
</evidence>
<dbReference type="Pfam" id="PF13966">
    <property type="entry name" value="zf-RVT"/>
    <property type="match status" value="1"/>
</dbReference>
<accession>A0AAW0KXV2</accession>